<feature type="region of interest" description="Disordered" evidence="4">
    <location>
        <begin position="1"/>
        <end position="27"/>
    </location>
</feature>
<dbReference type="GO" id="GO:0006508">
    <property type="term" value="P:proteolysis"/>
    <property type="evidence" value="ECO:0007669"/>
    <property type="project" value="UniProtKB-KW"/>
</dbReference>
<feature type="domain" description="PPPDE" evidence="5">
    <location>
        <begin position="29"/>
        <end position="171"/>
    </location>
</feature>
<accession>A0A813KQX3</accession>
<evidence type="ECO:0000313" key="6">
    <source>
        <dbReference type="EMBL" id="CAE8710364.1"/>
    </source>
</evidence>
<dbReference type="GO" id="GO:0016579">
    <property type="term" value="P:protein deubiquitination"/>
    <property type="evidence" value="ECO:0007669"/>
    <property type="project" value="TreeGrafter"/>
</dbReference>
<comment type="caution">
    <text evidence="6">The sequence shown here is derived from an EMBL/GenBank/DDBJ whole genome shotgun (WGS) entry which is preliminary data.</text>
</comment>
<keyword evidence="2" id="KW-0645">Protease</keyword>
<feature type="compositionally biased region" description="Low complexity" evidence="4">
    <location>
        <begin position="11"/>
        <end position="25"/>
    </location>
</feature>
<dbReference type="Proteomes" id="UP000626109">
    <property type="component" value="Unassembled WGS sequence"/>
</dbReference>
<dbReference type="GO" id="GO:0101005">
    <property type="term" value="F:deubiquitinase activity"/>
    <property type="evidence" value="ECO:0007669"/>
    <property type="project" value="TreeGrafter"/>
</dbReference>
<dbReference type="PANTHER" id="PTHR12378:SF80">
    <property type="entry name" value="IP06716P-RELATED"/>
    <property type="match status" value="1"/>
</dbReference>
<evidence type="ECO:0000256" key="3">
    <source>
        <dbReference type="ARBA" id="ARBA00022801"/>
    </source>
</evidence>
<evidence type="ECO:0000256" key="2">
    <source>
        <dbReference type="ARBA" id="ARBA00022670"/>
    </source>
</evidence>
<reference evidence="6" key="1">
    <citation type="submission" date="2021-02" db="EMBL/GenBank/DDBJ databases">
        <authorList>
            <person name="Dougan E. K."/>
            <person name="Rhodes N."/>
            <person name="Thang M."/>
            <person name="Chan C."/>
        </authorList>
    </citation>
    <scope>NUCLEOTIDE SEQUENCE</scope>
</reference>
<dbReference type="InterPro" id="IPR008580">
    <property type="entry name" value="PPPDE_dom"/>
</dbReference>
<evidence type="ECO:0000256" key="4">
    <source>
        <dbReference type="SAM" id="MobiDB-lite"/>
    </source>
</evidence>
<evidence type="ECO:0000259" key="5">
    <source>
        <dbReference type="PROSITE" id="PS51858"/>
    </source>
</evidence>
<dbReference type="PANTHER" id="PTHR12378">
    <property type="entry name" value="DESUMOYLATING ISOPEPTIDASE"/>
    <property type="match status" value="1"/>
</dbReference>
<sequence>VLPDSNAELTPSSPSRQGSRNSSGGPRRHKVWVHVYDIDSVTANLNWAVLRSSGIGVFHAGVEVLGDEWFFRFGPNNDSGVMWMEPRSHQVHIYSESVCVGESELSEEDIREVIADLMERWPSNLYHPITRNCVDFAEEFVKALRCPEPFPAYVRGVLDVAKSPVVLPVADYAWDWVKWWNSPYDQGTAC</sequence>
<comment type="similarity">
    <text evidence="1">Belongs to the DeSI family.</text>
</comment>
<dbReference type="Gene3D" id="3.90.1720.30">
    <property type="entry name" value="PPPDE domains"/>
    <property type="match status" value="1"/>
</dbReference>
<evidence type="ECO:0000313" key="7">
    <source>
        <dbReference type="Proteomes" id="UP000626109"/>
    </source>
</evidence>
<dbReference type="InterPro" id="IPR042266">
    <property type="entry name" value="PPPDE_sf"/>
</dbReference>
<evidence type="ECO:0000256" key="1">
    <source>
        <dbReference type="ARBA" id="ARBA00008140"/>
    </source>
</evidence>
<keyword evidence="3" id="KW-0378">Hydrolase</keyword>
<organism evidence="6 7">
    <name type="scientific">Polarella glacialis</name>
    <name type="common">Dinoflagellate</name>
    <dbReference type="NCBI Taxonomy" id="89957"/>
    <lineage>
        <taxon>Eukaryota</taxon>
        <taxon>Sar</taxon>
        <taxon>Alveolata</taxon>
        <taxon>Dinophyceae</taxon>
        <taxon>Suessiales</taxon>
        <taxon>Suessiaceae</taxon>
        <taxon>Polarella</taxon>
    </lineage>
</organism>
<dbReference type="SMART" id="SM01179">
    <property type="entry name" value="DUF862"/>
    <property type="match status" value="1"/>
</dbReference>
<proteinExistence type="inferred from homology"/>
<dbReference type="Pfam" id="PF05903">
    <property type="entry name" value="Peptidase_C97"/>
    <property type="match status" value="1"/>
</dbReference>
<protein>
    <recommendedName>
        <fullName evidence="5">PPPDE domain-containing protein</fullName>
    </recommendedName>
</protein>
<name>A0A813KQX3_POLGL</name>
<dbReference type="EMBL" id="CAJNNW010031976">
    <property type="protein sequence ID" value="CAE8710364.1"/>
    <property type="molecule type" value="Genomic_DNA"/>
</dbReference>
<gene>
    <name evidence="6" type="ORF">PGLA2088_LOCUS35910</name>
</gene>
<dbReference type="PROSITE" id="PS51858">
    <property type="entry name" value="PPPDE"/>
    <property type="match status" value="1"/>
</dbReference>
<dbReference type="AlphaFoldDB" id="A0A813KQX3"/>
<feature type="non-terminal residue" evidence="6">
    <location>
        <position position="1"/>
    </location>
</feature>